<reference evidence="4" key="2">
    <citation type="journal article" date="2021" name="Genome Biol. Evol.">
        <title>Developing a high-quality reference genome for a parasitic bivalve with doubly uniparental inheritance (Bivalvia: Unionida).</title>
        <authorList>
            <person name="Smith C.H."/>
        </authorList>
    </citation>
    <scope>NUCLEOTIDE SEQUENCE</scope>
    <source>
        <strain evidence="4">CHS0354</strain>
        <tissue evidence="4">Mantle</tissue>
    </source>
</reference>
<feature type="domain" description="Transmembrane 6 superfamily member 1/2 transmembrane" evidence="3">
    <location>
        <begin position="20"/>
        <end position="96"/>
    </location>
</feature>
<sequence length="98" mass="11366">MPKPTNQYHPKDAYKRRSSRRKSSSPNYIRVWSVFAFTSCVDLFIGLELDKFVSGFMEFYFRDGEPYLQTAHGTLINWWDGTGHYALYLILIALCCAG</sequence>
<name>A0AAE0W716_9BIVA</name>
<feature type="region of interest" description="Disordered" evidence="1">
    <location>
        <begin position="1"/>
        <end position="25"/>
    </location>
</feature>
<feature type="transmembrane region" description="Helical" evidence="2">
    <location>
        <begin position="27"/>
        <end position="47"/>
    </location>
</feature>
<dbReference type="AlphaFoldDB" id="A0AAE0W716"/>
<dbReference type="Pfam" id="PF26083">
    <property type="entry name" value="TM_Tm6sf2"/>
    <property type="match status" value="1"/>
</dbReference>
<dbReference type="Proteomes" id="UP001195483">
    <property type="component" value="Unassembled WGS sequence"/>
</dbReference>
<dbReference type="PANTHER" id="PTHR14568:SF8">
    <property type="entry name" value="EXPERA DOMAIN-CONTAINING PROTEIN"/>
    <property type="match status" value="1"/>
</dbReference>
<reference evidence="4" key="3">
    <citation type="submission" date="2023-05" db="EMBL/GenBank/DDBJ databases">
        <authorList>
            <person name="Smith C.H."/>
        </authorList>
    </citation>
    <scope>NUCLEOTIDE SEQUENCE</scope>
    <source>
        <strain evidence="4">CHS0354</strain>
        <tissue evidence="4">Mantle</tissue>
    </source>
</reference>
<reference evidence="4" key="1">
    <citation type="journal article" date="2021" name="Genome Biol. Evol.">
        <title>A High-Quality Reference Genome for a Parasitic Bivalve with Doubly Uniparental Inheritance (Bivalvia: Unionida).</title>
        <authorList>
            <person name="Smith C.H."/>
        </authorList>
    </citation>
    <scope>NUCLEOTIDE SEQUENCE</scope>
    <source>
        <strain evidence="4">CHS0354</strain>
    </source>
</reference>
<dbReference type="InterPro" id="IPR059044">
    <property type="entry name" value="TM_Tm6sf1/2"/>
</dbReference>
<dbReference type="PANTHER" id="PTHR14568">
    <property type="entry name" value="TRANSMEMBRANE SUPERFAMILY 6 MEMBER 1/2"/>
    <property type="match status" value="1"/>
</dbReference>
<evidence type="ECO:0000259" key="3">
    <source>
        <dbReference type="Pfam" id="PF26083"/>
    </source>
</evidence>
<proteinExistence type="predicted"/>
<evidence type="ECO:0000313" key="5">
    <source>
        <dbReference type="Proteomes" id="UP001195483"/>
    </source>
</evidence>
<evidence type="ECO:0000256" key="1">
    <source>
        <dbReference type="SAM" id="MobiDB-lite"/>
    </source>
</evidence>
<evidence type="ECO:0000256" key="2">
    <source>
        <dbReference type="SAM" id="Phobius"/>
    </source>
</evidence>
<keyword evidence="2" id="KW-0812">Transmembrane</keyword>
<protein>
    <recommendedName>
        <fullName evidence="3">Transmembrane 6 superfamily member 1/2 transmembrane domain-containing protein</fullName>
    </recommendedName>
</protein>
<comment type="caution">
    <text evidence="4">The sequence shown here is derived from an EMBL/GenBank/DDBJ whole genome shotgun (WGS) entry which is preliminary data.</text>
</comment>
<keyword evidence="2" id="KW-0472">Membrane</keyword>
<evidence type="ECO:0000313" key="4">
    <source>
        <dbReference type="EMBL" id="KAK3604498.1"/>
    </source>
</evidence>
<keyword evidence="2" id="KW-1133">Transmembrane helix</keyword>
<accession>A0AAE0W716</accession>
<dbReference type="EMBL" id="JAEAOA010000121">
    <property type="protein sequence ID" value="KAK3604498.1"/>
    <property type="molecule type" value="Genomic_DNA"/>
</dbReference>
<organism evidence="4 5">
    <name type="scientific">Potamilus streckersoni</name>
    <dbReference type="NCBI Taxonomy" id="2493646"/>
    <lineage>
        <taxon>Eukaryota</taxon>
        <taxon>Metazoa</taxon>
        <taxon>Spiralia</taxon>
        <taxon>Lophotrochozoa</taxon>
        <taxon>Mollusca</taxon>
        <taxon>Bivalvia</taxon>
        <taxon>Autobranchia</taxon>
        <taxon>Heteroconchia</taxon>
        <taxon>Palaeoheterodonta</taxon>
        <taxon>Unionida</taxon>
        <taxon>Unionoidea</taxon>
        <taxon>Unionidae</taxon>
        <taxon>Ambleminae</taxon>
        <taxon>Lampsilini</taxon>
        <taxon>Potamilus</taxon>
    </lineage>
</organism>
<gene>
    <name evidence="4" type="ORF">CHS0354_001178</name>
</gene>
<keyword evidence="5" id="KW-1185">Reference proteome</keyword>